<reference evidence="2 3" key="1">
    <citation type="submission" date="2018-02" db="EMBL/GenBank/DDBJ databases">
        <title>Genomic analysis of the strain RR4-38 isolated from a seawater recirculating aquaculture system.</title>
        <authorList>
            <person name="Kim Y.-S."/>
            <person name="Jang Y.H."/>
            <person name="Kim K.-H."/>
        </authorList>
    </citation>
    <scope>NUCLEOTIDE SEQUENCE [LARGE SCALE GENOMIC DNA]</scope>
    <source>
        <strain evidence="2 3">RR4-38</strain>
    </source>
</reference>
<dbReference type="RefSeq" id="WP_105214173.1">
    <property type="nucleotide sequence ID" value="NZ_CP027062.1"/>
</dbReference>
<keyword evidence="3" id="KW-1185">Reference proteome</keyword>
<keyword evidence="1" id="KW-1133">Transmembrane helix</keyword>
<dbReference type="InterPro" id="IPR011990">
    <property type="entry name" value="TPR-like_helical_dom_sf"/>
</dbReference>
<dbReference type="OrthoDB" id="979271at2"/>
<evidence type="ECO:0000256" key="1">
    <source>
        <dbReference type="SAM" id="Phobius"/>
    </source>
</evidence>
<proteinExistence type="predicted"/>
<keyword evidence="1" id="KW-0472">Membrane</keyword>
<dbReference type="EMBL" id="CP027062">
    <property type="protein sequence ID" value="AVI49839.1"/>
    <property type="molecule type" value="Genomic_DNA"/>
</dbReference>
<dbReference type="SUPFAM" id="SSF48452">
    <property type="entry name" value="TPR-like"/>
    <property type="match status" value="1"/>
</dbReference>
<evidence type="ECO:0008006" key="4">
    <source>
        <dbReference type="Google" id="ProtNLM"/>
    </source>
</evidence>
<sequence>MNDSHEIEIDRYIQGDMSEEERKDFEHRLEHDPSFNDAYQATLAAHKLIDEVGRLELQSTLQGIEEKAKTKVPVKRIKPRPLMAVAAILVVILGVSLFFNLSGSMTTAEVYDRYYEPYDPPSVLRDNIDEGSENWNKAVEYYYAGNYEDALQYFEISQNDNVHFTTREFYQGMSYLQLEHPDYVDAAYYFNEVRLENSDYKEQANWYYALAILKNGRKIEAKQVFKEIVKNKTYNHRKAKKILNTKIEN</sequence>
<name>A0A2S0HT16_9FLAO</name>
<feature type="transmembrane region" description="Helical" evidence="1">
    <location>
        <begin position="81"/>
        <end position="99"/>
    </location>
</feature>
<gene>
    <name evidence="2" type="ORF">C5O00_01115</name>
</gene>
<evidence type="ECO:0000313" key="3">
    <source>
        <dbReference type="Proteomes" id="UP000238442"/>
    </source>
</evidence>
<organism evidence="2 3">
    <name type="scientific">Pukyongia salina</name>
    <dbReference type="NCBI Taxonomy" id="2094025"/>
    <lineage>
        <taxon>Bacteria</taxon>
        <taxon>Pseudomonadati</taxon>
        <taxon>Bacteroidota</taxon>
        <taxon>Flavobacteriia</taxon>
        <taxon>Flavobacteriales</taxon>
        <taxon>Flavobacteriaceae</taxon>
        <taxon>Pukyongia</taxon>
    </lineage>
</organism>
<dbReference type="Gene3D" id="1.25.40.10">
    <property type="entry name" value="Tetratricopeptide repeat domain"/>
    <property type="match status" value="1"/>
</dbReference>
<accession>A0A2S0HT16</accession>
<dbReference type="Proteomes" id="UP000238442">
    <property type="component" value="Chromosome"/>
</dbReference>
<protein>
    <recommendedName>
        <fullName evidence="4">Tetratricopeptide repeat-containing protein</fullName>
    </recommendedName>
</protein>
<dbReference type="AlphaFoldDB" id="A0A2S0HT16"/>
<dbReference type="KEGG" id="aue:C5O00_01115"/>
<keyword evidence="1" id="KW-0812">Transmembrane</keyword>
<evidence type="ECO:0000313" key="2">
    <source>
        <dbReference type="EMBL" id="AVI49839.1"/>
    </source>
</evidence>